<feature type="domain" description="PDZ" evidence="1">
    <location>
        <begin position="33"/>
        <end position="110"/>
    </location>
</feature>
<dbReference type="PANTHER" id="PTHR46221:SF3">
    <property type="entry name" value="FERM AND PDZ DOMAIN-CONTAINING PROTEIN 4"/>
    <property type="match status" value="1"/>
</dbReference>
<accession>A0A0B2VEU5</accession>
<dbReference type="PANTHER" id="PTHR46221">
    <property type="entry name" value="FERM AND PDZ DOMAIN-CONTAINING PROTEIN FAMILY MEMBER"/>
    <property type="match status" value="1"/>
</dbReference>
<dbReference type="OrthoDB" id="5859304at2759"/>
<proteinExistence type="predicted"/>
<dbReference type="AlphaFoldDB" id="A0A0B2VEU5"/>
<comment type="caution">
    <text evidence="2">The sequence shown here is derived from an EMBL/GenBank/DDBJ whole genome shotgun (WGS) entry which is preliminary data.</text>
</comment>
<dbReference type="EMBL" id="JPKZ01001809">
    <property type="protein sequence ID" value="KHN79892.1"/>
    <property type="molecule type" value="Genomic_DNA"/>
</dbReference>
<dbReference type="SUPFAM" id="SSF50156">
    <property type="entry name" value="PDZ domain-like"/>
    <property type="match status" value="1"/>
</dbReference>
<dbReference type="STRING" id="6265.A0A0B2VEU5"/>
<dbReference type="Proteomes" id="UP000031036">
    <property type="component" value="Unassembled WGS sequence"/>
</dbReference>
<gene>
    <name evidence="2" type="primary">FRMPD4</name>
    <name evidence="2" type="ORF">Tcan_05217</name>
</gene>
<evidence type="ECO:0000259" key="1">
    <source>
        <dbReference type="PROSITE" id="PS50106"/>
    </source>
</evidence>
<dbReference type="PROSITE" id="PS50106">
    <property type="entry name" value="PDZ"/>
    <property type="match status" value="1"/>
</dbReference>
<organism evidence="2 3">
    <name type="scientific">Toxocara canis</name>
    <name type="common">Canine roundworm</name>
    <dbReference type="NCBI Taxonomy" id="6265"/>
    <lineage>
        <taxon>Eukaryota</taxon>
        <taxon>Metazoa</taxon>
        <taxon>Ecdysozoa</taxon>
        <taxon>Nematoda</taxon>
        <taxon>Chromadorea</taxon>
        <taxon>Rhabditida</taxon>
        <taxon>Spirurina</taxon>
        <taxon>Ascaridomorpha</taxon>
        <taxon>Ascaridoidea</taxon>
        <taxon>Toxocaridae</taxon>
        <taxon>Toxocara</taxon>
    </lineage>
</organism>
<dbReference type="InterPro" id="IPR001478">
    <property type="entry name" value="PDZ"/>
</dbReference>
<keyword evidence="3" id="KW-1185">Reference proteome</keyword>
<evidence type="ECO:0000313" key="2">
    <source>
        <dbReference type="EMBL" id="KHN79892.1"/>
    </source>
</evidence>
<reference evidence="2 3" key="1">
    <citation type="submission" date="2014-11" db="EMBL/GenBank/DDBJ databases">
        <title>Genetic blueprint of the zoonotic pathogen Toxocara canis.</title>
        <authorList>
            <person name="Zhu X.-Q."/>
            <person name="Korhonen P.K."/>
            <person name="Cai H."/>
            <person name="Young N.D."/>
            <person name="Nejsum P."/>
            <person name="von Samson-Himmelstjerna G."/>
            <person name="Boag P.R."/>
            <person name="Tan P."/>
            <person name="Li Q."/>
            <person name="Min J."/>
            <person name="Yang Y."/>
            <person name="Wang X."/>
            <person name="Fang X."/>
            <person name="Hall R.S."/>
            <person name="Hofmann A."/>
            <person name="Sternberg P.W."/>
            <person name="Jex A.R."/>
            <person name="Gasser R.B."/>
        </authorList>
    </citation>
    <scope>NUCLEOTIDE SEQUENCE [LARGE SCALE GENOMIC DNA]</scope>
    <source>
        <strain evidence="2">PN_DK_2014</strain>
    </source>
</reference>
<evidence type="ECO:0000313" key="3">
    <source>
        <dbReference type="Proteomes" id="UP000031036"/>
    </source>
</evidence>
<protein>
    <submittedName>
        <fullName evidence="2">FERM and PDZ domain-containing protein 4</fullName>
    </submittedName>
</protein>
<dbReference type="InterPro" id="IPR036034">
    <property type="entry name" value="PDZ_sf"/>
</dbReference>
<name>A0A0B2VEU5_TOXCA</name>
<sequence length="128" mass="14454">MILSKAEDLQSLEGHITRETTYEDPRQTASQRTVYLYRDPNIGYGFVAASQRPVVVQFVSPAGPSSGKLFVNDQILNVNGVNVEDADKENVVDLIRKSSTQLTLIVSQVPSCQVRFFFFIHTYFQRIP</sequence>
<dbReference type="SMART" id="SM00228">
    <property type="entry name" value="PDZ"/>
    <property type="match status" value="1"/>
</dbReference>
<dbReference type="Gene3D" id="2.30.42.10">
    <property type="match status" value="1"/>
</dbReference>
<dbReference type="Pfam" id="PF00595">
    <property type="entry name" value="PDZ"/>
    <property type="match status" value="1"/>
</dbReference>